<comment type="cofactor">
    <cofactor evidence="1">
        <name>FAD</name>
        <dbReference type="ChEBI" id="CHEBI:57692"/>
    </cofactor>
</comment>
<dbReference type="PATRIC" id="fig|456.5.peg.1453"/>
<dbReference type="InterPro" id="IPR051169">
    <property type="entry name" value="NADH-Q_oxidoreductase"/>
</dbReference>
<protein>
    <submittedName>
        <fullName evidence="8">Respiratory NADH dehydrogenase 2/cupric reductase</fullName>
        <ecNumber evidence="8">1.16.1.-</ecNumber>
    </submittedName>
</protein>
<keyword evidence="6" id="KW-0472">Membrane</keyword>
<dbReference type="InterPro" id="IPR023753">
    <property type="entry name" value="FAD/NAD-binding_dom"/>
</dbReference>
<keyword evidence="9" id="KW-1185">Reference proteome</keyword>
<keyword evidence="6" id="KW-0812">Transmembrane</keyword>
<dbReference type="PANTHER" id="PTHR42913:SF3">
    <property type="entry name" value="64 KDA MITOCHONDRIAL NADH DEHYDROGENASE (EUROFUNG)"/>
    <property type="match status" value="1"/>
</dbReference>
<keyword evidence="3" id="KW-0285">Flavoprotein</keyword>
<dbReference type="PANTHER" id="PTHR42913">
    <property type="entry name" value="APOPTOSIS-INDUCING FACTOR 1"/>
    <property type="match status" value="1"/>
</dbReference>
<evidence type="ECO:0000256" key="1">
    <source>
        <dbReference type="ARBA" id="ARBA00001974"/>
    </source>
</evidence>
<evidence type="ECO:0000256" key="6">
    <source>
        <dbReference type="SAM" id="Phobius"/>
    </source>
</evidence>
<keyword evidence="5 8" id="KW-0560">Oxidoreductase</keyword>
<name>A0A0W0VA99_9GAMM</name>
<evidence type="ECO:0000256" key="3">
    <source>
        <dbReference type="ARBA" id="ARBA00022630"/>
    </source>
</evidence>
<evidence type="ECO:0000313" key="9">
    <source>
        <dbReference type="Proteomes" id="UP000055035"/>
    </source>
</evidence>
<keyword evidence="4" id="KW-0274">FAD</keyword>
<gene>
    <name evidence="8" type="primary">ndh</name>
    <name evidence="8" type="ORF">Ljor_1358</name>
</gene>
<dbReference type="PRINTS" id="PR00411">
    <property type="entry name" value="PNDRDTASEI"/>
</dbReference>
<accession>A0A0W0VA99</accession>
<evidence type="ECO:0000259" key="7">
    <source>
        <dbReference type="Pfam" id="PF07992"/>
    </source>
</evidence>
<dbReference type="SUPFAM" id="SSF51905">
    <property type="entry name" value="FAD/NAD(P)-binding domain"/>
    <property type="match status" value="1"/>
</dbReference>
<feature type="domain" description="FAD/NAD(P)-binding" evidence="7">
    <location>
        <begin position="10"/>
        <end position="342"/>
    </location>
</feature>
<dbReference type="InterPro" id="IPR036188">
    <property type="entry name" value="FAD/NAD-bd_sf"/>
</dbReference>
<dbReference type="Gene3D" id="3.50.50.100">
    <property type="match status" value="1"/>
</dbReference>
<dbReference type="Proteomes" id="UP000055035">
    <property type="component" value="Unassembled WGS sequence"/>
</dbReference>
<proteinExistence type="inferred from homology"/>
<dbReference type="GO" id="GO:0019646">
    <property type="term" value="P:aerobic electron transport chain"/>
    <property type="evidence" value="ECO:0007669"/>
    <property type="project" value="TreeGrafter"/>
</dbReference>
<dbReference type="EC" id="1.16.1.-" evidence="8"/>
<keyword evidence="6" id="KW-1133">Transmembrane helix</keyword>
<dbReference type="EMBL" id="LNYJ01000011">
    <property type="protein sequence ID" value="KTD17052.1"/>
    <property type="molecule type" value="Genomic_DNA"/>
</dbReference>
<evidence type="ECO:0000256" key="2">
    <source>
        <dbReference type="ARBA" id="ARBA00005272"/>
    </source>
</evidence>
<dbReference type="Pfam" id="PF07992">
    <property type="entry name" value="Pyr_redox_2"/>
    <property type="match status" value="1"/>
</dbReference>
<reference evidence="8 9" key="1">
    <citation type="submission" date="2015-11" db="EMBL/GenBank/DDBJ databases">
        <title>Genomic analysis of 38 Legionella species identifies large and diverse effector repertoires.</title>
        <authorList>
            <person name="Burstein D."/>
            <person name="Amaro F."/>
            <person name="Zusman T."/>
            <person name="Lifshitz Z."/>
            <person name="Cohen O."/>
            <person name="Gilbert J.A."/>
            <person name="Pupko T."/>
            <person name="Shuman H.A."/>
            <person name="Segal G."/>
        </authorList>
    </citation>
    <scope>NUCLEOTIDE SEQUENCE [LARGE SCALE GENOMIC DNA]</scope>
    <source>
        <strain evidence="8 9">BL-540</strain>
    </source>
</reference>
<evidence type="ECO:0000256" key="5">
    <source>
        <dbReference type="ARBA" id="ARBA00023002"/>
    </source>
</evidence>
<comment type="similarity">
    <text evidence="2">Belongs to the NADH dehydrogenase family.</text>
</comment>
<dbReference type="STRING" id="456.Ljor_1358"/>
<evidence type="ECO:0000256" key="4">
    <source>
        <dbReference type="ARBA" id="ARBA00022827"/>
    </source>
</evidence>
<sequence length="441" mass="48865">MTVAISKPHHILVVGGGAGGLELVTRLGHKLGKYNKARITLVDEQTVHLWKPLLHEVAAGSLDSNIDQINYYAHSADSYYVFQPGRMIGLNREAKTIKLGPLANHHGEVVIPERSLSYDTLVLAVGSLSNDFNTPGVKEYCLSLDNLEQANEFQQKYLNELLCAQYGPDNRQEPFQVVIVGAGATGVELAAELHHTLRQASAYGLTRPTIQLAQISLIEAGPRILPPLPETVATAVFERLKSLGIRVYTQEQVTRVRKNGIETSSGNFYPADLSVWAAGVKAPDFLAQLGLETDKINRLIVNNKLQTTLDPNIFAIGDCAYVIDKATGMPVPPRAQAAHQQAEILVKSLQNKLENKPLMDFKYQDHGSLVALSCYDAFGSLTSFRKWQHSIGGKVARVMYRALYFLHLQALYGFWGAITIRRAKKLLTKRSPRLKLHFSKY</sequence>
<dbReference type="PRINTS" id="PR00368">
    <property type="entry name" value="FADPNR"/>
</dbReference>
<dbReference type="GO" id="GO:0003955">
    <property type="term" value="F:NAD(P)H dehydrogenase (quinone) activity"/>
    <property type="evidence" value="ECO:0007669"/>
    <property type="project" value="TreeGrafter"/>
</dbReference>
<organism evidence="8 9">
    <name type="scientific">Legionella jordanis</name>
    <dbReference type="NCBI Taxonomy" id="456"/>
    <lineage>
        <taxon>Bacteria</taxon>
        <taxon>Pseudomonadati</taxon>
        <taxon>Pseudomonadota</taxon>
        <taxon>Gammaproteobacteria</taxon>
        <taxon>Legionellales</taxon>
        <taxon>Legionellaceae</taxon>
        <taxon>Legionella</taxon>
    </lineage>
</organism>
<comment type="caution">
    <text evidence="8">The sequence shown here is derived from an EMBL/GenBank/DDBJ whole genome shotgun (WGS) entry which is preliminary data.</text>
</comment>
<feature type="transmembrane region" description="Helical" evidence="6">
    <location>
        <begin position="398"/>
        <end position="420"/>
    </location>
</feature>
<dbReference type="AlphaFoldDB" id="A0A0W0VA99"/>
<evidence type="ECO:0000313" key="8">
    <source>
        <dbReference type="EMBL" id="KTD17052.1"/>
    </source>
</evidence>